<organism evidence="1 2">
    <name type="scientific">Catharanthus roseus</name>
    <name type="common">Madagascar periwinkle</name>
    <name type="synonym">Vinca rosea</name>
    <dbReference type="NCBI Taxonomy" id="4058"/>
    <lineage>
        <taxon>Eukaryota</taxon>
        <taxon>Viridiplantae</taxon>
        <taxon>Streptophyta</taxon>
        <taxon>Embryophyta</taxon>
        <taxon>Tracheophyta</taxon>
        <taxon>Spermatophyta</taxon>
        <taxon>Magnoliopsida</taxon>
        <taxon>eudicotyledons</taxon>
        <taxon>Gunneridae</taxon>
        <taxon>Pentapetalae</taxon>
        <taxon>asterids</taxon>
        <taxon>lamiids</taxon>
        <taxon>Gentianales</taxon>
        <taxon>Apocynaceae</taxon>
        <taxon>Rauvolfioideae</taxon>
        <taxon>Vinceae</taxon>
        <taxon>Catharanthinae</taxon>
        <taxon>Catharanthus</taxon>
    </lineage>
</organism>
<name>A0ACB9ZV53_CATRO</name>
<dbReference type="Proteomes" id="UP001060085">
    <property type="component" value="Linkage Group LG07"/>
</dbReference>
<proteinExistence type="predicted"/>
<reference evidence="2" key="1">
    <citation type="journal article" date="2023" name="Nat. Plants">
        <title>Single-cell RNA sequencing provides a high-resolution roadmap for understanding the multicellular compartmentation of specialized metabolism.</title>
        <authorList>
            <person name="Sun S."/>
            <person name="Shen X."/>
            <person name="Li Y."/>
            <person name="Li Y."/>
            <person name="Wang S."/>
            <person name="Li R."/>
            <person name="Zhang H."/>
            <person name="Shen G."/>
            <person name="Guo B."/>
            <person name="Wei J."/>
            <person name="Xu J."/>
            <person name="St-Pierre B."/>
            <person name="Chen S."/>
            <person name="Sun C."/>
        </authorList>
    </citation>
    <scope>NUCLEOTIDE SEQUENCE [LARGE SCALE GENOMIC DNA]</scope>
</reference>
<sequence length="399" mass="45819">MIFTALKAPFDAKGGLFMAFWPPNLFPMMMIGLGFTLNWIQFIFLAQDARRRASPTRPCIFSCSLLLVLCDFSSCLTAACLLLYDCELGLLEKERTESESLDLLLLVRFHSCSTVLVLGLPFYVERKKEINTPICSSRRRRNIFCNRLGSIFVSSSGSIIVRKVVIVNRDLGSSDPYNSSIRAEKASTFRKMKAILVQNKIASAICIPEKNPKSWKGEILAEKLGDAHSCLTLHLTNNVLREIDKKDNAFEIWTKLEKLYLGKSSSDFCIRFYRSLIFGENRTTNFRLLVRFSWLDFCCIVCFFCCFVRFLQLLVQFHSCSTVLVFGLPFYVGWKKEIGTPICSSRRRRNIFCKRLGSIFVSFFQFCNRSWGRKHAEFPLLKEMVNYYSGPGRVTAKKN</sequence>
<accession>A0ACB9ZV53</accession>
<evidence type="ECO:0000313" key="1">
    <source>
        <dbReference type="EMBL" id="KAI5652376.1"/>
    </source>
</evidence>
<evidence type="ECO:0000313" key="2">
    <source>
        <dbReference type="Proteomes" id="UP001060085"/>
    </source>
</evidence>
<gene>
    <name evidence="1" type="ORF">M9H77_29563</name>
</gene>
<comment type="caution">
    <text evidence="1">The sequence shown here is derived from an EMBL/GenBank/DDBJ whole genome shotgun (WGS) entry which is preliminary data.</text>
</comment>
<protein>
    <submittedName>
        <fullName evidence="1">Uncharacterized protein</fullName>
    </submittedName>
</protein>
<keyword evidence="2" id="KW-1185">Reference proteome</keyword>
<dbReference type="EMBL" id="CM044707">
    <property type="protein sequence ID" value="KAI5652376.1"/>
    <property type="molecule type" value="Genomic_DNA"/>
</dbReference>